<feature type="region of interest" description="Disordered" evidence="1">
    <location>
        <begin position="33"/>
        <end position="66"/>
    </location>
</feature>
<dbReference type="Proteomes" id="UP001178507">
    <property type="component" value="Unassembled WGS sequence"/>
</dbReference>
<evidence type="ECO:0000313" key="3">
    <source>
        <dbReference type="Proteomes" id="UP001178507"/>
    </source>
</evidence>
<name>A0AA36N5B0_9DINO</name>
<sequence>MAERMARWPPKVAFHHEFEWAGRELEVFLDAGRSSASSRGRGRPLDASQLNNFGSHGWSLPETPRPSPRLLKEAKELTLPAVPDRYLVALRSRMRAQQSHAG</sequence>
<evidence type="ECO:0000256" key="1">
    <source>
        <dbReference type="SAM" id="MobiDB-lite"/>
    </source>
</evidence>
<organism evidence="2 3">
    <name type="scientific">Effrenium voratum</name>
    <dbReference type="NCBI Taxonomy" id="2562239"/>
    <lineage>
        <taxon>Eukaryota</taxon>
        <taxon>Sar</taxon>
        <taxon>Alveolata</taxon>
        <taxon>Dinophyceae</taxon>
        <taxon>Suessiales</taxon>
        <taxon>Symbiodiniaceae</taxon>
        <taxon>Effrenium</taxon>
    </lineage>
</organism>
<dbReference type="EMBL" id="CAUJNA010003328">
    <property type="protein sequence ID" value="CAJ1399275.1"/>
    <property type="molecule type" value="Genomic_DNA"/>
</dbReference>
<evidence type="ECO:0000313" key="2">
    <source>
        <dbReference type="EMBL" id="CAJ1399275.1"/>
    </source>
</evidence>
<accession>A0AA36N5B0</accession>
<comment type="caution">
    <text evidence="2">The sequence shown here is derived from an EMBL/GenBank/DDBJ whole genome shotgun (WGS) entry which is preliminary data.</text>
</comment>
<protein>
    <submittedName>
        <fullName evidence="2">Uncharacterized protein</fullName>
    </submittedName>
</protein>
<reference evidence="2" key="1">
    <citation type="submission" date="2023-08" db="EMBL/GenBank/DDBJ databases">
        <authorList>
            <person name="Chen Y."/>
            <person name="Shah S."/>
            <person name="Dougan E. K."/>
            <person name="Thang M."/>
            <person name="Chan C."/>
        </authorList>
    </citation>
    <scope>NUCLEOTIDE SEQUENCE</scope>
</reference>
<keyword evidence="3" id="KW-1185">Reference proteome</keyword>
<proteinExistence type="predicted"/>
<gene>
    <name evidence="2" type="ORF">EVOR1521_LOCUS22836</name>
</gene>
<dbReference type="AlphaFoldDB" id="A0AA36N5B0"/>